<comment type="caution">
    <text evidence="2">The sequence shown here is derived from an EMBL/GenBank/DDBJ whole genome shotgun (WGS) entry which is preliminary data.</text>
</comment>
<dbReference type="EMBL" id="JAUIZM010000005">
    <property type="protein sequence ID" value="KAK1385471.1"/>
    <property type="molecule type" value="Genomic_DNA"/>
</dbReference>
<evidence type="ECO:0000313" key="2">
    <source>
        <dbReference type="EMBL" id="KAK1385471.1"/>
    </source>
</evidence>
<dbReference type="NCBIfam" id="TIGR01640">
    <property type="entry name" value="F_box_assoc_1"/>
    <property type="match status" value="1"/>
</dbReference>
<feature type="compositionally biased region" description="Low complexity" evidence="1">
    <location>
        <begin position="239"/>
        <end position="258"/>
    </location>
</feature>
<evidence type="ECO:0008006" key="4">
    <source>
        <dbReference type="Google" id="ProtNLM"/>
    </source>
</evidence>
<gene>
    <name evidence="2" type="ORF">POM88_023206</name>
</gene>
<proteinExistence type="predicted"/>
<evidence type="ECO:0000256" key="1">
    <source>
        <dbReference type="SAM" id="MobiDB-lite"/>
    </source>
</evidence>
<keyword evidence="3" id="KW-1185">Reference proteome</keyword>
<feature type="region of interest" description="Disordered" evidence="1">
    <location>
        <begin position="238"/>
        <end position="279"/>
    </location>
</feature>
<sequence>MASDSGTDFSLWNPATGQAKEISLPNQYYRRISLLGFSWDHVEDDYKVVIVPDVLRCSSKHLYIYSCRSACWNRLILPASDGSKLHHRFNAAPSTIVKGLPYWNYIKYGRRNRMRYAYINVFAKDELRWLPLLYLNCSYLNYSAFNLVNIKDCHWWHSKCFKNGGEILMVNNDELCFYDRETLETKSIIRSNRGSFKNCCSYTPSLESVHGMESMTVLPFQEMEMKKLAIENSTNLVRSSSIPKSDSSSSTDTSSEYSETSESDSDAEKSSDSGTLNLM</sequence>
<accession>A0AAD8MUB1</accession>
<name>A0AAD8MUB1_9APIA</name>
<reference evidence="2" key="2">
    <citation type="submission" date="2023-05" db="EMBL/GenBank/DDBJ databases">
        <authorList>
            <person name="Schelkunov M.I."/>
        </authorList>
    </citation>
    <scope>NUCLEOTIDE SEQUENCE</scope>
    <source>
        <strain evidence="2">Hsosn_3</strain>
        <tissue evidence="2">Leaf</tissue>
    </source>
</reference>
<dbReference type="AlphaFoldDB" id="A0AAD8MUB1"/>
<dbReference type="Proteomes" id="UP001237642">
    <property type="component" value="Unassembled WGS sequence"/>
</dbReference>
<reference evidence="2" key="1">
    <citation type="submission" date="2023-02" db="EMBL/GenBank/DDBJ databases">
        <title>Genome of toxic invasive species Heracleum sosnowskyi carries increased number of genes despite the absence of recent whole-genome duplications.</title>
        <authorList>
            <person name="Schelkunov M."/>
            <person name="Shtratnikova V."/>
            <person name="Makarenko M."/>
            <person name="Klepikova A."/>
            <person name="Omelchenko D."/>
            <person name="Novikova G."/>
            <person name="Obukhova E."/>
            <person name="Bogdanov V."/>
            <person name="Penin A."/>
            <person name="Logacheva M."/>
        </authorList>
    </citation>
    <scope>NUCLEOTIDE SEQUENCE</scope>
    <source>
        <strain evidence="2">Hsosn_3</strain>
        <tissue evidence="2">Leaf</tissue>
    </source>
</reference>
<organism evidence="2 3">
    <name type="scientific">Heracleum sosnowskyi</name>
    <dbReference type="NCBI Taxonomy" id="360622"/>
    <lineage>
        <taxon>Eukaryota</taxon>
        <taxon>Viridiplantae</taxon>
        <taxon>Streptophyta</taxon>
        <taxon>Embryophyta</taxon>
        <taxon>Tracheophyta</taxon>
        <taxon>Spermatophyta</taxon>
        <taxon>Magnoliopsida</taxon>
        <taxon>eudicotyledons</taxon>
        <taxon>Gunneridae</taxon>
        <taxon>Pentapetalae</taxon>
        <taxon>asterids</taxon>
        <taxon>campanulids</taxon>
        <taxon>Apiales</taxon>
        <taxon>Apiaceae</taxon>
        <taxon>Apioideae</taxon>
        <taxon>apioid superclade</taxon>
        <taxon>Tordylieae</taxon>
        <taxon>Tordyliinae</taxon>
        <taxon>Heracleum</taxon>
    </lineage>
</organism>
<protein>
    <recommendedName>
        <fullName evidence="4">F-box protein</fullName>
    </recommendedName>
</protein>
<evidence type="ECO:0000313" key="3">
    <source>
        <dbReference type="Proteomes" id="UP001237642"/>
    </source>
</evidence>
<dbReference type="InterPro" id="IPR017451">
    <property type="entry name" value="F-box-assoc_interact_dom"/>
</dbReference>